<name>A0ABT7PJN7_9BACT</name>
<dbReference type="EMBL" id="JASZZN010000010">
    <property type="protein sequence ID" value="MDM4016702.1"/>
    <property type="molecule type" value="Genomic_DNA"/>
</dbReference>
<keyword evidence="2" id="KW-0479">Metal-binding</keyword>
<dbReference type="SUPFAM" id="SSF50022">
    <property type="entry name" value="ISP domain"/>
    <property type="match status" value="1"/>
</dbReference>
<dbReference type="PROSITE" id="PS51296">
    <property type="entry name" value="RIESKE"/>
    <property type="match status" value="1"/>
</dbReference>
<dbReference type="Gene3D" id="2.102.10.10">
    <property type="entry name" value="Rieske [2Fe-2S] iron-sulphur domain"/>
    <property type="match status" value="1"/>
</dbReference>
<keyword evidence="4" id="KW-0411">Iron-sulfur</keyword>
<dbReference type="InterPro" id="IPR036922">
    <property type="entry name" value="Rieske_2Fe-2S_sf"/>
</dbReference>
<proteinExistence type="predicted"/>
<protein>
    <submittedName>
        <fullName evidence="6">Rieske (2Fe-2S) protein</fullName>
    </submittedName>
</protein>
<gene>
    <name evidence="6" type="ORF">QTN89_14750</name>
</gene>
<evidence type="ECO:0000256" key="4">
    <source>
        <dbReference type="ARBA" id="ARBA00023014"/>
    </source>
</evidence>
<evidence type="ECO:0000313" key="6">
    <source>
        <dbReference type="EMBL" id="MDM4016702.1"/>
    </source>
</evidence>
<dbReference type="PANTHER" id="PTHR21496:SF23">
    <property type="entry name" value="3-PHENYLPROPIONATE_CINNAMIC ACID DIOXYGENASE FERREDOXIN SUBUNIT"/>
    <property type="match status" value="1"/>
</dbReference>
<evidence type="ECO:0000256" key="1">
    <source>
        <dbReference type="ARBA" id="ARBA00022714"/>
    </source>
</evidence>
<evidence type="ECO:0000313" key="7">
    <source>
        <dbReference type="Proteomes" id="UP001239462"/>
    </source>
</evidence>
<keyword evidence="3" id="KW-0408">Iron</keyword>
<reference evidence="6 7" key="1">
    <citation type="submission" date="2023-06" db="EMBL/GenBank/DDBJ databases">
        <title>Roseiconus lacunae JC819 isolated from Gulf of Mannar region, Tamil Nadu.</title>
        <authorList>
            <person name="Pk S."/>
            <person name="Ch S."/>
            <person name="Ch V.R."/>
        </authorList>
    </citation>
    <scope>NUCLEOTIDE SEQUENCE [LARGE SCALE GENOMIC DNA]</scope>
    <source>
        <strain evidence="6 7">JC819</strain>
    </source>
</reference>
<evidence type="ECO:0000256" key="2">
    <source>
        <dbReference type="ARBA" id="ARBA00022723"/>
    </source>
</evidence>
<dbReference type="InterPro" id="IPR017941">
    <property type="entry name" value="Rieske_2Fe-2S"/>
</dbReference>
<organism evidence="6 7">
    <name type="scientific">Roseiconus lacunae</name>
    <dbReference type="NCBI Taxonomy" id="2605694"/>
    <lineage>
        <taxon>Bacteria</taxon>
        <taxon>Pseudomonadati</taxon>
        <taxon>Planctomycetota</taxon>
        <taxon>Planctomycetia</taxon>
        <taxon>Pirellulales</taxon>
        <taxon>Pirellulaceae</taxon>
        <taxon>Roseiconus</taxon>
    </lineage>
</organism>
<evidence type="ECO:0000259" key="5">
    <source>
        <dbReference type="PROSITE" id="PS51296"/>
    </source>
</evidence>
<evidence type="ECO:0000256" key="3">
    <source>
        <dbReference type="ARBA" id="ARBA00023004"/>
    </source>
</evidence>
<dbReference type="Pfam" id="PF00355">
    <property type="entry name" value="Rieske"/>
    <property type="match status" value="1"/>
</dbReference>
<dbReference type="RefSeq" id="WP_149499243.1">
    <property type="nucleotide sequence ID" value="NZ_CP141221.1"/>
</dbReference>
<dbReference type="Proteomes" id="UP001239462">
    <property type="component" value="Unassembled WGS sequence"/>
</dbReference>
<accession>A0ABT7PJN7</accession>
<comment type="caution">
    <text evidence="6">The sequence shown here is derived from an EMBL/GenBank/DDBJ whole genome shotgun (WGS) entry which is preliminary data.</text>
</comment>
<keyword evidence="1" id="KW-0001">2Fe-2S</keyword>
<feature type="domain" description="Rieske" evidence="5">
    <location>
        <begin position="10"/>
        <end position="109"/>
    </location>
</feature>
<keyword evidence="7" id="KW-1185">Reference proteome</keyword>
<dbReference type="PANTHER" id="PTHR21496">
    <property type="entry name" value="FERREDOXIN-RELATED"/>
    <property type="match status" value="1"/>
</dbReference>
<sequence length="112" mass="12376">MNDTDGSNWVDVAAATDVDEGQAIEVVVGEHIIALFRTADRYYALDGLCSHQGGPIANGELSLTDQGKSCVTCPWHGWQYELETGIQTVNRQPLQQTFDVRVKQGRLELRLS</sequence>